<keyword evidence="2" id="KW-1185">Reference proteome</keyword>
<dbReference type="RefSeq" id="WP_111981168.1">
    <property type="nucleotide sequence ID" value="NZ_NFZS01000001.1"/>
</dbReference>
<dbReference type="OrthoDB" id="280692at2"/>
<dbReference type="SMART" id="SM00855">
    <property type="entry name" value="PGAM"/>
    <property type="match status" value="1"/>
</dbReference>
<sequence>MAELLLIRHGQASFSAEDYDQLSPTGERQSVLLGEWLATCSPAPDLVAIGPRVRHRDTAMHCLHAAGLSLSPMPLHGLDEVDHLELLARLRPDLAAPGALRAAMKQSDDPHRAFQRLFVEALERWSSGAHDAEYSCTWATFRANALAVLKTLGDHPSRMIWAFTSGGPIAVIAGSLLDVPPSQAFRLSWPLVNTGVTRIRLGSRASTLVTYNTWPHLERIGDAQLVTLR</sequence>
<dbReference type="InterPro" id="IPR013078">
    <property type="entry name" value="His_Pase_superF_clade-1"/>
</dbReference>
<name>A0A328P4Z1_9GAMM</name>
<accession>A0A328P4Z1</accession>
<evidence type="ECO:0000313" key="2">
    <source>
        <dbReference type="Proteomes" id="UP000248926"/>
    </source>
</evidence>
<dbReference type="Gene3D" id="3.40.50.1240">
    <property type="entry name" value="Phosphoglycerate mutase-like"/>
    <property type="match status" value="1"/>
</dbReference>
<gene>
    <name evidence="1" type="ORF">CA260_04215</name>
</gene>
<dbReference type="EMBL" id="NFZS01000001">
    <property type="protein sequence ID" value="RAO77109.1"/>
    <property type="molecule type" value="Genomic_DNA"/>
</dbReference>
<dbReference type="Pfam" id="PF00300">
    <property type="entry name" value="His_Phos_1"/>
    <property type="match status" value="1"/>
</dbReference>
<reference evidence="1 2" key="1">
    <citation type="journal article" date="2018" name="Genet. Mol. Biol.">
        <title>The genome sequence of Dyella jiangningensis FCAV SCS01 from a lignocellulose-decomposing microbial consortium metagenome reveals potential for biotechnological applications.</title>
        <authorList>
            <person name="Desiderato J.G."/>
            <person name="Alvarenga D.O."/>
            <person name="Constancio M.T.L."/>
            <person name="Alves L.M.C."/>
            <person name="Varani A.M."/>
        </authorList>
    </citation>
    <scope>NUCLEOTIDE SEQUENCE [LARGE SCALE GENOMIC DNA]</scope>
    <source>
        <strain evidence="1 2">FCAV SCS01</strain>
    </source>
</reference>
<organism evidence="1 2">
    <name type="scientific">Dyella jiangningensis</name>
    <dbReference type="NCBI Taxonomy" id="1379159"/>
    <lineage>
        <taxon>Bacteria</taxon>
        <taxon>Pseudomonadati</taxon>
        <taxon>Pseudomonadota</taxon>
        <taxon>Gammaproteobacteria</taxon>
        <taxon>Lysobacterales</taxon>
        <taxon>Rhodanobacteraceae</taxon>
        <taxon>Dyella</taxon>
    </lineage>
</organism>
<dbReference type="AlphaFoldDB" id="A0A328P4Z1"/>
<dbReference type="Proteomes" id="UP000248926">
    <property type="component" value="Unassembled WGS sequence"/>
</dbReference>
<evidence type="ECO:0000313" key="1">
    <source>
        <dbReference type="EMBL" id="RAO77109.1"/>
    </source>
</evidence>
<dbReference type="InterPro" id="IPR029033">
    <property type="entry name" value="His_PPase_superfam"/>
</dbReference>
<dbReference type="SUPFAM" id="SSF53254">
    <property type="entry name" value="Phosphoglycerate mutase-like"/>
    <property type="match status" value="1"/>
</dbReference>
<protein>
    <submittedName>
        <fullName evidence="1">Histidine phosphatase family protein</fullName>
    </submittedName>
</protein>
<proteinExistence type="predicted"/>
<comment type="caution">
    <text evidence="1">The sequence shown here is derived from an EMBL/GenBank/DDBJ whole genome shotgun (WGS) entry which is preliminary data.</text>
</comment>